<protein>
    <submittedName>
        <fullName evidence="14">Uncharacterized protein</fullName>
    </submittedName>
</protein>
<keyword evidence="6" id="KW-0067">ATP-binding</keyword>
<dbReference type="InterPro" id="IPR036641">
    <property type="entry name" value="HPT_dom_sf"/>
</dbReference>
<feature type="domain" description="Response regulatory" evidence="12">
    <location>
        <begin position="6"/>
        <end position="124"/>
    </location>
</feature>
<dbReference type="PROSITE" id="PS50894">
    <property type="entry name" value="HPT"/>
    <property type="match status" value="1"/>
</dbReference>
<evidence type="ECO:0000313" key="14">
    <source>
        <dbReference type="EMBL" id="CAI8796191.1"/>
    </source>
</evidence>
<proteinExistence type="predicted"/>
<evidence type="ECO:0000259" key="13">
    <source>
        <dbReference type="PROSITE" id="PS50894"/>
    </source>
</evidence>
<keyword evidence="5" id="KW-0547">Nucleotide-binding</keyword>
<keyword evidence="3 11" id="KW-0597">Phosphoprotein</keyword>
<sequence>MFRNKNFLVVDDNDINRILLKTQLSELGAQVTEAANGVEAVELARKGSFDLIFLDLRMPVVSGFDVIRAFHRGGHAANGETPVIAVTAHALPQQRKQILDAGFHDCLIKPILEDQLLRVLETWLCPKRHYSSCASLPCTSDAVELSSLQSILEQTGGNRKVAGMLVAKMALELPEALSNVEKALERDDYQVAREITHKINGSASFCGLSGVRKAANELETALMRESPKDTLRDRFQAIASEIQAFLSKANAFVAVLDRSE</sequence>
<dbReference type="InterPro" id="IPR008207">
    <property type="entry name" value="Sig_transdc_His_kin_Hpt_dom"/>
</dbReference>
<dbReference type="Pfam" id="PF01627">
    <property type="entry name" value="Hpt"/>
    <property type="match status" value="1"/>
</dbReference>
<dbReference type="Gene3D" id="3.40.50.2300">
    <property type="match status" value="1"/>
</dbReference>
<dbReference type="Proteomes" id="UP001162030">
    <property type="component" value="Chromosome"/>
</dbReference>
<evidence type="ECO:0000256" key="8">
    <source>
        <dbReference type="ARBA" id="ARBA00023012"/>
    </source>
</evidence>
<organism evidence="14 15">
    <name type="scientific">Methylocaldum szegediense</name>
    <dbReference type="NCBI Taxonomy" id="73780"/>
    <lineage>
        <taxon>Bacteria</taxon>
        <taxon>Pseudomonadati</taxon>
        <taxon>Pseudomonadota</taxon>
        <taxon>Gammaproteobacteria</taxon>
        <taxon>Methylococcales</taxon>
        <taxon>Methylococcaceae</taxon>
        <taxon>Methylocaldum</taxon>
    </lineage>
</organism>
<dbReference type="RefSeq" id="WP_026610860.1">
    <property type="nucleotide sequence ID" value="NZ_OX458333.1"/>
</dbReference>
<dbReference type="Pfam" id="PF00072">
    <property type="entry name" value="Response_reg"/>
    <property type="match status" value="1"/>
</dbReference>
<keyword evidence="15" id="KW-1185">Reference proteome</keyword>
<dbReference type="InterPro" id="IPR011006">
    <property type="entry name" value="CheY-like_superfamily"/>
</dbReference>
<dbReference type="CDD" id="cd17546">
    <property type="entry name" value="REC_hyHK_CKI1_RcsC-like"/>
    <property type="match status" value="1"/>
</dbReference>
<dbReference type="PANTHER" id="PTHR45339">
    <property type="entry name" value="HYBRID SIGNAL TRANSDUCTION HISTIDINE KINASE J"/>
    <property type="match status" value="1"/>
</dbReference>
<keyword evidence="7" id="KW-1133">Transmembrane helix</keyword>
<dbReference type="PROSITE" id="PS50110">
    <property type="entry name" value="RESPONSE_REGULATORY"/>
    <property type="match status" value="1"/>
</dbReference>
<dbReference type="Gene3D" id="1.20.120.160">
    <property type="entry name" value="HPT domain"/>
    <property type="match status" value="1"/>
</dbReference>
<feature type="modified residue" description="Phosphohistidine" evidence="10">
    <location>
        <position position="197"/>
    </location>
</feature>
<feature type="domain" description="HPt" evidence="13">
    <location>
        <begin position="158"/>
        <end position="252"/>
    </location>
</feature>
<comment type="subcellular location">
    <subcellularLocation>
        <location evidence="1">Cell membrane</location>
        <topology evidence="1">Multi-pass membrane protein</topology>
    </subcellularLocation>
</comment>
<keyword evidence="8" id="KW-0902">Two-component regulatory system</keyword>
<dbReference type="SUPFAM" id="SSF52172">
    <property type="entry name" value="CheY-like"/>
    <property type="match status" value="1"/>
</dbReference>
<dbReference type="SUPFAM" id="SSF47226">
    <property type="entry name" value="Histidine-containing phosphotransfer domain, HPT domain"/>
    <property type="match status" value="1"/>
</dbReference>
<evidence type="ECO:0000256" key="2">
    <source>
        <dbReference type="ARBA" id="ARBA00022475"/>
    </source>
</evidence>
<keyword evidence="9" id="KW-0472">Membrane</keyword>
<dbReference type="SMART" id="SM00448">
    <property type="entry name" value="REC"/>
    <property type="match status" value="1"/>
</dbReference>
<evidence type="ECO:0000256" key="5">
    <source>
        <dbReference type="ARBA" id="ARBA00022741"/>
    </source>
</evidence>
<evidence type="ECO:0000256" key="9">
    <source>
        <dbReference type="ARBA" id="ARBA00023136"/>
    </source>
</evidence>
<evidence type="ECO:0000256" key="1">
    <source>
        <dbReference type="ARBA" id="ARBA00004651"/>
    </source>
</evidence>
<evidence type="ECO:0000259" key="12">
    <source>
        <dbReference type="PROSITE" id="PS50110"/>
    </source>
</evidence>
<dbReference type="EMBL" id="OX458333">
    <property type="protein sequence ID" value="CAI8796191.1"/>
    <property type="molecule type" value="Genomic_DNA"/>
</dbReference>
<evidence type="ECO:0000313" key="15">
    <source>
        <dbReference type="Proteomes" id="UP001162030"/>
    </source>
</evidence>
<name>A0ABM9HZT9_9GAMM</name>
<evidence type="ECO:0000256" key="3">
    <source>
        <dbReference type="ARBA" id="ARBA00022553"/>
    </source>
</evidence>
<gene>
    <name evidence="14" type="ORF">MSZNOR_1497</name>
</gene>
<evidence type="ECO:0000256" key="6">
    <source>
        <dbReference type="ARBA" id="ARBA00022840"/>
    </source>
</evidence>
<dbReference type="InterPro" id="IPR001789">
    <property type="entry name" value="Sig_transdc_resp-reg_receiver"/>
</dbReference>
<evidence type="ECO:0000256" key="10">
    <source>
        <dbReference type="PROSITE-ProRule" id="PRU00110"/>
    </source>
</evidence>
<keyword evidence="2" id="KW-1003">Cell membrane</keyword>
<keyword evidence="4" id="KW-0812">Transmembrane</keyword>
<feature type="modified residue" description="4-aspartylphosphate" evidence="11">
    <location>
        <position position="55"/>
    </location>
</feature>
<reference evidence="14 15" key="1">
    <citation type="submission" date="2023-03" db="EMBL/GenBank/DDBJ databases">
        <authorList>
            <person name="Pearce D."/>
        </authorList>
    </citation>
    <scope>NUCLEOTIDE SEQUENCE [LARGE SCALE GENOMIC DNA]</scope>
    <source>
        <strain evidence="14">Msz</strain>
    </source>
</reference>
<accession>A0ABM9HZT9</accession>
<evidence type="ECO:0000256" key="11">
    <source>
        <dbReference type="PROSITE-ProRule" id="PRU00169"/>
    </source>
</evidence>
<evidence type="ECO:0000256" key="7">
    <source>
        <dbReference type="ARBA" id="ARBA00022989"/>
    </source>
</evidence>
<dbReference type="PANTHER" id="PTHR45339:SF1">
    <property type="entry name" value="HYBRID SIGNAL TRANSDUCTION HISTIDINE KINASE J"/>
    <property type="match status" value="1"/>
</dbReference>
<evidence type="ECO:0000256" key="4">
    <source>
        <dbReference type="ARBA" id="ARBA00022692"/>
    </source>
</evidence>